<dbReference type="InParanoid" id="E3KF41"/>
<dbReference type="InterPro" id="IPR006880">
    <property type="entry name" value="INO80B_C"/>
</dbReference>
<evidence type="ECO:0000313" key="4">
    <source>
        <dbReference type="Proteomes" id="UP000008783"/>
    </source>
</evidence>
<dbReference type="OMA" id="HENQRRE"/>
<feature type="compositionally biased region" description="Basic and acidic residues" evidence="1">
    <location>
        <begin position="438"/>
        <end position="448"/>
    </location>
</feature>
<dbReference type="KEGG" id="pgr:PGTG_09840"/>
<feature type="compositionally biased region" description="Acidic residues" evidence="1">
    <location>
        <begin position="336"/>
        <end position="345"/>
    </location>
</feature>
<dbReference type="OrthoDB" id="2021186at2759"/>
<dbReference type="PANTHER" id="PTHR21561:SF12">
    <property type="entry name" value="INO80 COMPLEX SUBUNIT B"/>
    <property type="match status" value="1"/>
</dbReference>
<dbReference type="GO" id="GO:0031011">
    <property type="term" value="C:Ino80 complex"/>
    <property type="evidence" value="ECO:0000318"/>
    <property type="project" value="GO_Central"/>
</dbReference>
<gene>
    <name evidence="3" type="ORF">PGTG_09840</name>
</gene>
<organism evidence="3 4">
    <name type="scientific">Puccinia graminis f. sp. tritici (strain CRL 75-36-700-3 / race SCCL)</name>
    <name type="common">Black stem rust fungus</name>
    <dbReference type="NCBI Taxonomy" id="418459"/>
    <lineage>
        <taxon>Eukaryota</taxon>
        <taxon>Fungi</taxon>
        <taxon>Dikarya</taxon>
        <taxon>Basidiomycota</taxon>
        <taxon>Pucciniomycotina</taxon>
        <taxon>Pucciniomycetes</taxon>
        <taxon>Pucciniales</taxon>
        <taxon>Pucciniaceae</taxon>
        <taxon>Puccinia</taxon>
    </lineage>
</organism>
<feature type="compositionally biased region" description="Acidic residues" evidence="1">
    <location>
        <begin position="214"/>
        <end position="252"/>
    </location>
</feature>
<dbReference type="GeneID" id="10544582"/>
<evidence type="ECO:0000313" key="3">
    <source>
        <dbReference type="EMBL" id="EFP82872.1"/>
    </source>
</evidence>
<dbReference type="VEuPathDB" id="FungiDB:PGTG_09840"/>
<feature type="region of interest" description="Disordered" evidence="1">
    <location>
        <begin position="120"/>
        <end position="477"/>
    </location>
</feature>
<evidence type="ECO:0000259" key="2">
    <source>
        <dbReference type="SMART" id="SM01406"/>
    </source>
</evidence>
<dbReference type="InterPro" id="IPR029523">
    <property type="entry name" value="INO80B/Ies2"/>
</dbReference>
<feature type="compositionally biased region" description="Polar residues" evidence="1">
    <location>
        <begin position="120"/>
        <end position="137"/>
    </location>
</feature>
<feature type="domain" description="INO80 complex subunit B-like conserved region" evidence="2">
    <location>
        <begin position="421"/>
        <end position="515"/>
    </location>
</feature>
<dbReference type="Proteomes" id="UP000008783">
    <property type="component" value="Unassembled WGS sequence"/>
</dbReference>
<reference evidence="4" key="2">
    <citation type="journal article" date="2011" name="Proc. Natl. Acad. Sci. U.S.A.">
        <title>Obligate biotrophy features unraveled by the genomic analysis of rust fungi.</title>
        <authorList>
            <person name="Duplessis S."/>
            <person name="Cuomo C.A."/>
            <person name="Lin Y.-C."/>
            <person name="Aerts A."/>
            <person name="Tisserant E."/>
            <person name="Veneault-Fourrey C."/>
            <person name="Joly D.L."/>
            <person name="Hacquard S."/>
            <person name="Amselem J."/>
            <person name="Cantarel B.L."/>
            <person name="Chiu R."/>
            <person name="Coutinho P.M."/>
            <person name="Feau N."/>
            <person name="Field M."/>
            <person name="Frey P."/>
            <person name="Gelhaye E."/>
            <person name="Goldberg J."/>
            <person name="Grabherr M.G."/>
            <person name="Kodira C.D."/>
            <person name="Kohler A."/>
            <person name="Kuees U."/>
            <person name="Lindquist E.A."/>
            <person name="Lucas S.M."/>
            <person name="Mago R."/>
            <person name="Mauceli E."/>
            <person name="Morin E."/>
            <person name="Murat C."/>
            <person name="Pangilinan J.L."/>
            <person name="Park R."/>
            <person name="Pearson M."/>
            <person name="Quesneville H."/>
            <person name="Rouhier N."/>
            <person name="Sakthikumar S."/>
            <person name="Salamov A.A."/>
            <person name="Schmutz J."/>
            <person name="Selles B."/>
            <person name="Shapiro H."/>
            <person name="Tanguay P."/>
            <person name="Tuskan G.A."/>
            <person name="Henrissat B."/>
            <person name="Van de Peer Y."/>
            <person name="Rouze P."/>
            <person name="Ellis J.G."/>
            <person name="Dodds P.N."/>
            <person name="Schein J.E."/>
            <person name="Zhong S."/>
            <person name="Hamelin R.C."/>
            <person name="Grigoriev I.V."/>
            <person name="Szabo L.J."/>
            <person name="Martin F."/>
        </authorList>
    </citation>
    <scope>NUCLEOTIDE SEQUENCE [LARGE SCALE GENOMIC DNA]</scope>
    <source>
        <strain evidence="4">CRL 75-36-700-3 / race SCCL</strain>
    </source>
</reference>
<dbReference type="SMART" id="SM01406">
    <property type="entry name" value="PAPA-1"/>
    <property type="match status" value="1"/>
</dbReference>
<dbReference type="GO" id="GO:0006338">
    <property type="term" value="P:chromatin remodeling"/>
    <property type="evidence" value="ECO:0007669"/>
    <property type="project" value="InterPro"/>
</dbReference>
<dbReference type="EMBL" id="DS178284">
    <property type="protein sequence ID" value="EFP82872.1"/>
    <property type="molecule type" value="Genomic_DNA"/>
</dbReference>
<feature type="compositionally biased region" description="Basic and acidic residues" evidence="1">
    <location>
        <begin position="410"/>
        <end position="428"/>
    </location>
</feature>
<dbReference type="HOGENOM" id="CLU_036326_0_0_1"/>
<feature type="compositionally biased region" description="Polar residues" evidence="1">
    <location>
        <begin position="366"/>
        <end position="389"/>
    </location>
</feature>
<keyword evidence="4" id="KW-1185">Reference proteome</keyword>
<sequence length="553" mass="60752">MDFGKVEISRLGLGPISRVHGYTQLLNQWMINWYTQHLLEPIKGLGLVCIPQEAWVPLQVPLLYSHSVTESCCQNCACLGCIPIGSTVIHRWRLVRSLGRIRDAVRHNEELQDPCCHSRLTQMADNSDGPSNAQNLYSEEDETPHTTTNIGASKVLDGPTRASSTSSLSEAQDPDADAEGEPDDLDADADGIEDDDAMDYSYEQQDIDGARIDDGDESAGQEEEDEEEDGEDEDEEEEEGEDDSGEEMDLDENASSPPPSPPSRLSDQAHQNGSESNKKPLKLKLKLATQPAASRPPAKRKYVRKAPLVSKSPSARSRSTNDKKANSSNKRRSTGSDEEDDELAEDSLGYSDGDDDRAGNQPGPYQASNGSEGASTGDDTMPTAGQLTVRQRAKEYGEPVTELQSLPMTDSKKKKELTEADRAMEKAEKSRKRKHQNEKKLEDEKTETINRLLKGQVGKAKGSTKTAGRPIDTTEENTNQVVKAPAVPVLPTMIRRVSSIRSGEYIASLNIPSSILKEHEDHFLLSPSSKVVYPPPVRPPPKTWKLVNGVRVN</sequence>
<dbReference type="AlphaFoldDB" id="E3KF41"/>
<accession>E3KF41</accession>
<dbReference type="PANTHER" id="PTHR21561">
    <property type="entry name" value="INO80 COMPLEX SUBUNIT B"/>
    <property type="match status" value="1"/>
</dbReference>
<dbReference type="Pfam" id="PF04795">
    <property type="entry name" value="PAPA-1"/>
    <property type="match status" value="1"/>
</dbReference>
<evidence type="ECO:0000256" key="1">
    <source>
        <dbReference type="SAM" id="MobiDB-lite"/>
    </source>
</evidence>
<proteinExistence type="predicted"/>
<feature type="compositionally biased region" description="Acidic residues" evidence="1">
    <location>
        <begin position="172"/>
        <end position="198"/>
    </location>
</feature>
<name>E3KF41_PUCGT</name>
<dbReference type="RefSeq" id="XP_003327291.1">
    <property type="nucleotide sequence ID" value="XM_003327243.1"/>
</dbReference>
<feature type="compositionally biased region" description="Polar residues" evidence="1">
    <location>
        <begin position="265"/>
        <end position="275"/>
    </location>
</feature>
<dbReference type="eggNOG" id="ENOG502S7M7">
    <property type="taxonomic scope" value="Eukaryota"/>
</dbReference>
<protein>
    <recommendedName>
        <fullName evidence="2">INO80 complex subunit B-like conserved region domain-containing protein</fullName>
    </recommendedName>
</protein>
<dbReference type="STRING" id="418459.E3KF41"/>
<reference key="1">
    <citation type="submission" date="2007-01" db="EMBL/GenBank/DDBJ databases">
        <title>The Genome Sequence of Puccinia graminis f. sp. tritici Strain CRL 75-36-700-3.</title>
        <authorList>
            <consortium name="The Broad Institute Genome Sequencing Platform"/>
            <person name="Birren B."/>
            <person name="Lander E."/>
            <person name="Galagan J."/>
            <person name="Nusbaum C."/>
            <person name="Devon K."/>
            <person name="Cuomo C."/>
            <person name="Jaffe D."/>
            <person name="Butler J."/>
            <person name="Alvarez P."/>
            <person name="Gnerre S."/>
            <person name="Grabherr M."/>
            <person name="Mauceli E."/>
            <person name="Brockman W."/>
            <person name="Young S."/>
            <person name="LaButti K."/>
            <person name="Sykes S."/>
            <person name="DeCaprio D."/>
            <person name="Crawford M."/>
            <person name="Koehrsen M."/>
            <person name="Engels R."/>
            <person name="Montgomery P."/>
            <person name="Pearson M."/>
            <person name="Howarth C."/>
            <person name="Larson L."/>
            <person name="White J."/>
            <person name="Zeng Q."/>
            <person name="Kodira C."/>
            <person name="Yandava C."/>
            <person name="Alvarado L."/>
            <person name="O'Leary S."/>
            <person name="Szabo L."/>
            <person name="Dean R."/>
            <person name="Schein J."/>
        </authorList>
    </citation>
    <scope>NUCLEOTIDE SEQUENCE</scope>
    <source>
        <strain>CRL 75-36-700-3</strain>
    </source>
</reference>